<proteinExistence type="predicted"/>
<keyword evidence="3" id="KW-1185">Reference proteome</keyword>
<evidence type="ECO:0000313" key="2">
    <source>
        <dbReference type="EMBL" id="GAA4712797.1"/>
    </source>
</evidence>
<protein>
    <submittedName>
        <fullName evidence="2">Uncharacterized protein</fullName>
    </submittedName>
</protein>
<keyword evidence="1" id="KW-1133">Transmembrane helix</keyword>
<evidence type="ECO:0000256" key="1">
    <source>
        <dbReference type="SAM" id="Phobius"/>
    </source>
</evidence>
<evidence type="ECO:0000313" key="3">
    <source>
        <dbReference type="Proteomes" id="UP001500843"/>
    </source>
</evidence>
<comment type="caution">
    <text evidence="2">The sequence shown here is derived from an EMBL/GenBank/DDBJ whole genome shotgun (WGS) entry which is preliminary data.</text>
</comment>
<name>A0ABP8XSW3_9MICO</name>
<keyword evidence="1" id="KW-0472">Membrane</keyword>
<feature type="transmembrane region" description="Helical" evidence="1">
    <location>
        <begin position="64"/>
        <end position="85"/>
    </location>
</feature>
<dbReference type="EMBL" id="BAABHM010000017">
    <property type="protein sequence ID" value="GAA4712797.1"/>
    <property type="molecule type" value="Genomic_DNA"/>
</dbReference>
<reference evidence="3" key="1">
    <citation type="journal article" date="2019" name="Int. J. Syst. Evol. Microbiol.">
        <title>The Global Catalogue of Microorganisms (GCM) 10K type strain sequencing project: providing services to taxonomists for standard genome sequencing and annotation.</title>
        <authorList>
            <consortium name="The Broad Institute Genomics Platform"/>
            <consortium name="The Broad Institute Genome Sequencing Center for Infectious Disease"/>
            <person name="Wu L."/>
            <person name="Ma J."/>
        </authorList>
    </citation>
    <scope>NUCLEOTIDE SEQUENCE [LARGE SCALE GENOMIC DNA]</scope>
    <source>
        <strain evidence="3">JCM 17975</strain>
    </source>
</reference>
<accession>A0ABP8XSW3</accession>
<sequence length="226" mass="25148">MAPLLRSDGICAVLEHLLTRDLCRRDVQLAPDQSRTNHPIRRASQAQGTLTSKVPSLVVDWSPIWSAAVAAGIVSAIANGLFALWRYRVEATGRRIDSVRGHLRDAAADFLAFEAATFRHDAQVRDAIDELISHREGFPGDNDGITERNQRRLEALRDRAEAEGQARNAIGRMRLYSKAMHTQAESLLAVRHKSQLKNEDDSTPGRREHELQAFVNAAQTELGVEL</sequence>
<dbReference type="Proteomes" id="UP001500843">
    <property type="component" value="Unassembled WGS sequence"/>
</dbReference>
<gene>
    <name evidence="2" type="ORF">GCM10023198_39640</name>
</gene>
<keyword evidence="1" id="KW-0812">Transmembrane</keyword>
<organism evidence="2 3">
    <name type="scientific">Promicromonospora umidemergens</name>
    <dbReference type="NCBI Taxonomy" id="629679"/>
    <lineage>
        <taxon>Bacteria</taxon>
        <taxon>Bacillati</taxon>
        <taxon>Actinomycetota</taxon>
        <taxon>Actinomycetes</taxon>
        <taxon>Micrococcales</taxon>
        <taxon>Promicromonosporaceae</taxon>
        <taxon>Promicromonospora</taxon>
    </lineage>
</organism>